<protein>
    <submittedName>
        <fullName evidence="1">Uncharacterized protein</fullName>
    </submittedName>
</protein>
<proteinExistence type="predicted"/>
<evidence type="ECO:0000313" key="2">
    <source>
        <dbReference type="Proteomes" id="UP000237632"/>
    </source>
</evidence>
<accession>A0A132E6Z2</accession>
<dbReference type="EMBL" id="PVHK01000248">
    <property type="protein sequence ID" value="PRH38219.1"/>
    <property type="molecule type" value="Genomic_DNA"/>
</dbReference>
<reference evidence="1 2" key="1">
    <citation type="submission" date="2018-03" db="EMBL/GenBank/DDBJ databases">
        <authorList>
            <person name="Nguyen K."/>
            <person name="Fouts D."/>
            <person name="Sutton G."/>
        </authorList>
    </citation>
    <scope>NUCLEOTIDE SEQUENCE [LARGE SCALE GENOMIC DNA]</scope>
    <source>
        <strain evidence="1 2">AU3578</strain>
    </source>
</reference>
<gene>
    <name evidence="1" type="ORF">C6T65_32865</name>
</gene>
<dbReference type="AlphaFoldDB" id="A0A132E6Z2"/>
<organism evidence="1 2">
    <name type="scientific">Burkholderia vietnamiensis</name>
    <dbReference type="NCBI Taxonomy" id="60552"/>
    <lineage>
        <taxon>Bacteria</taxon>
        <taxon>Pseudomonadati</taxon>
        <taxon>Pseudomonadota</taxon>
        <taxon>Betaproteobacteria</taxon>
        <taxon>Burkholderiales</taxon>
        <taxon>Burkholderiaceae</taxon>
        <taxon>Burkholderia</taxon>
        <taxon>Burkholderia cepacia complex</taxon>
    </lineage>
</organism>
<evidence type="ECO:0000313" key="1">
    <source>
        <dbReference type="EMBL" id="PRH38219.1"/>
    </source>
</evidence>
<name>A0A132E6Z2_BURVI</name>
<sequence length="114" mass="12161">MADLNAAFIALLGVLVGGYRISSLLNGVLLDSVGLENDPASISDSMRAARASASLRLMKVLVSGGIPDDGRSPEIGSRRVCEWLAPDTSKKKCDKNVPTIRLGERTLDEQFAKC</sequence>
<dbReference type="RefSeq" id="WP_041493860.1">
    <property type="nucleotide sequence ID" value="NZ_BGKC01000032.1"/>
</dbReference>
<comment type="caution">
    <text evidence="1">The sequence shown here is derived from an EMBL/GenBank/DDBJ whole genome shotgun (WGS) entry which is preliminary data.</text>
</comment>
<dbReference type="Proteomes" id="UP000237632">
    <property type="component" value="Unassembled WGS sequence"/>
</dbReference>